<evidence type="ECO:0000313" key="2">
    <source>
        <dbReference type="Proteomes" id="UP000070578"/>
    </source>
</evidence>
<dbReference type="EMBL" id="LSLI01000086">
    <property type="protein sequence ID" value="KXS31272.1"/>
    <property type="molecule type" value="Genomic_DNA"/>
</dbReference>
<comment type="caution">
    <text evidence="1">The sequence shown here is derived from an EMBL/GenBank/DDBJ whole genome shotgun (WGS) entry which is preliminary data.</text>
</comment>
<dbReference type="AlphaFoldDB" id="A0A139BQP1"/>
<evidence type="ECO:0000313" key="1">
    <source>
        <dbReference type="EMBL" id="KXS31272.1"/>
    </source>
</evidence>
<reference evidence="1 2" key="2">
    <citation type="submission" date="2016-03" db="EMBL/GenBank/DDBJ databases">
        <title>New uncultured bacterium of the family Gallionellaceae from acid mine drainage: description and reconstruction of genome based on metagenomic analysis of microbial community.</title>
        <authorList>
            <person name="Kadnikov V."/>
            <person name="Ivasenko D."/>
            <person name="Beletsky A."/>
            <person name="Mardanov A."/>
            <person name="Danilova E."/>
            <person name="Pimenov N."/>
            <person name="Karnachuk O."/>
            <person name="Ravin N."/>
        </authorList>
    </citation>
    <scope>NUCLEOTIDE SEQUENCE [LARGE SCALE GENOMIC DNA]</scope>
    <source>
        <strain evidence="1">ShG14-8</strain>
    </source>
</reference>
<reference evidence="1 2" key="1">
    <citation type="submission" date="2016-02" db="EMBL/GenBank/DDBJ databases">
        <authorList>
            <person name="Wen L."/>
            <person name="He K."/>
            <person name="Yang H."/>
        </authorList>
    </citation>
    <scope>NUCLEOTIDE SEQUENCE [LARGE SCALE GENOMIC DNA]</scope>
    <source>
        <strain evidence="1">ShG14-8</strain>
    </source>
</reference>
<accession>A0A139BQP1</accession>
<organism evidence="1 2">
    <name type="scientific">Candidatus Gallionella acididurans</name>
    <dbReference type="NCBI Taxonomy" id="1796491"/>
    <lineage>
        <taxon>Bacteria</taxon>
        <taxon>Pseudomonadati</taxon>
        <taxon>Pseudomonadota</taxon>
        <taxon>Betaproteobacteria</taxon>
        <taxon>Nitrosomonadales</taxon>
        <taxon>Gallionellaceae</taxon>
        <taxon>Gallionella</taxon>
    </lineage>
</organism>
<dbReference type="Proteomes" id="UP000070578">
    <property type="component" value="Unassembled WGS sequence"/>
</dbReference>
<protein>
    <submittedName>
        <fullName evidence="1">Uncharacterized protein</fullName>
    </submittedName>
</protein>
<sequence>MKITEDFFKSWMTDAGGYTRAQLNLLKIEWPPVHGWKARLIGTEITDELYQKILAAKHITSQKLKN</sequence>
<proteinExistence type="predicted"/>
<name>A0A139BQP1_9PROT</name>
<gene>
    <name evidence="1" type="ORF">AWT59_2603</name>
</gene>